<evidence type="ECO:0000256" key="1">
    <source>
        <dbReference type="SAM" id="MobiDB-lite"/>
    </source>
</evidence>
<dbReference type="InterPro" id="IPR000477">
    <property type="entry name" value="RT_dom"/>
</dbReference>
<feature type="compositionally biased region" description="Basic and acidic residues" evidence="1">
    <location>
        <begin position="861"/>
        <end position="876"/>
    </location>
</feature>
<protein>
    <submittedName>
        <fullName evidence="3">Pol protein</fullName>
    </submittedName>
</protein>
<dbReference type="AlphaFoldDB" id="A0A812LW05"/>
<gene>
    <name evidence="3" type="primary">Pol</name>
    <name evidence="3" type="ORF">SNEC2469_LOCUS5377</name>
</gene>
<feature type="domain" description="Reverse transcriptase" evidence="2">
    <location>
        <begin position="389"/>
        <end position="673"/>
    </location>
</feature>
<evidence type="ECO:0000313" key="4">
    <source>
        <dbReference type="Proteomes" id="UP000601435"/>
    </source>
</evidence>
<evidence type="ECO:0000259" key="2">
    <source>
        <dbReference type="Pfam" id="PF00078"/>
    </source>
</evidence>
<dbReference type="OrthoDB" id="425681at2759"/>
<evidence type="ECO:0000313" key="3">
    <source>
        <dbReference type="EMBL" id="CAE7253330.1"/>
    </source>
</evidence>
<feature type="region of interest" description="Disordered" evidence="1">
    <location>
        <begin position="844"/>
        <end position="876"/>
    </location>
</feature>
<name>A0A812LW05_9DINO</name>
<feature type="compositionally biased region" description="Polar residues" evidence="1">
    <location>
        <begin position="844"/>
        <end position="857"/>
    </location>
</feature>
<reference evidence="3" key="1">
    <citation type="submission" date="2021-02" db="EMBL/GenBank/DDBJ databases">
        <authorList>
            <person name="Dougan E. K."/>
            <person name="Rhodes N."/>
            <person name="Thang M."/>
            <person name="Chan C."/>
        </authorList>
    </citation>
    <scope>NUCLEOTIDE SEQUENCE</scope>
</reference>
<dbReference type="Proteomes" id="UP000601435">
    <property type="component" value="Unassembled WGS sequence"/>
</dbReference>
<organism evidence="3 4">
    <name type="scientific">Symbiodinium necroappetens</name>
    <dbReference type="NCBI Taxonomy" id="1628268"/>
    <lineage>
        <taxon>Eukaryota</taxon>
        <taxon>Sar</taxon>
        <taxon>Alveolata</taxon>
        <taxon>Dinophyceae</taxon>
        <taxon>Suessiales</taxon>
        <taxon>Symbiodiniaceae</taxon>
        <taxon>Symbiodinium</taxon>
    </lineage>
</organism>
<comment type="caution">
    <text evidence="3">The sequence shown here is derived from an EMBL/GenBank/DDBJ whole genome shotgun (WGS) entry which is preliminary data.</text>
</comment>
<dbReference type="EMBL" id="CAJNJA010010063">
    <property type="protein sequence ID" value="CAE7253330.1"/>
    <property type="molecule type" value="Genomic_DNA"/>
</dbReference>
<accession>A0A812LW05</accession>
<dbReference type="Pfam" id="PF00078">
    <property type="entry name" value="RVT_1"/>
    <property type="match status" value="1"/>
</dbReference>
<feature type="non-terminal residue" evidence="3">
    <location>
        <position position="1"/>
    </location>
</feature>
<sequence>MWKPGEQAGVVPRLGDRLHHLVLSSDHLQVRGAGTTTSLTPKALRRCPALSLWSPATAHKRRAIAARASPSFCKPALWTRRKPSCKDYMPINSANFTRHSVPARKLAKWRGINEMWQRSTGTLFVPRPISTCKEVGWCNGRTGRWPMLVGGATPESQGHKTAAIFWWKQTSTPWRPHLLRASQFQLYASRGVDTAPPARSCWPCQPQPCRKHLQDLSVKELHPGRLLQLQAARATEAARTQARAMLCDVQQQLEEHFPSEVAKDISADPRPAHTRRLAAAVEEQISAAERAVGALPVFSRRTADAELPPPLEHGLDLEIPLLQHKLSKVGIRKAVPPHIAPAAMWRLCSGPVGALLGPALNKHYSQGQVASAEGDWKNTNVIWLPKPHKKPITVASMRPIGLQSPATKSFASALKVAVMEHLQPVVRELPQYAYLPHRGTTDALLKVHQHFEQTAALIAANRIDRFQQKAGKQRSACVGGVSLSLDLSSAFDGVHRPTAYHTMLQHGVDRTTVNIIQSLHQQAQYHFTVGGCTDFVCTTNGIKQGCTIAPSIWAFFTVAVMLKLVEARSMEWLQQVCTLFADDCWGSWLIRTTSDVTRAIADIAHIIAVLEDFHLSVNYQKTAILLRLEGKQAAQTLAGCTVEKEGNTYLEVDIRGVIRLIPIKSQHEYLGTTVSYHHRQDNNTAKRMQAGQLRYQDIRWILNGRHVLTIKQRRLLDNLRTYITPQTVAYGMPVDCSHQTQLLMLTPSLSVLVISQFTLLLPHTTTIPPTDGLPQCSLCLRRFYRYPAKETAPAEPQQSPADTVSSVLCFFSFALQSPFAGMADTDAQLTEDIFQACFPSGQTPLLQSPVDPTQSFPNKRPRPEFRSRARPGDRRGHPMYHSSPFQTPMPSSAGISGDTFTQVCRLLLRHEEQLALIRQDRGLIVFVKQDQHSILPALYKASAAWNEKKEKAANLEAGLSLKTVLLSCVIRELLSRLQTVTSTEDGKAKLLAAGWINSEGHWVYQRWCAKTKRLIRDENRTPLTHDNAVRLLTALRDSLNGDIIHKFAATQPLYKLEEAGHQSATFFLEVSLRGKESDLVHAMLLQLVNSSLTHLIGISVKRENGQRCKLAQQIAELAFRGLALTQNNLDWAATRLQNQEATILQLQADLRRQQKIMLDMLMRLQILE</sequence>
<keyword evidence="4" id="KW-1185">Reference proteome</keyword>
<dbReference type="PANTHER" id="PTHR19446">
    <property type="entry name" value="REVERSE TRANSCRIPTASES"/>
    <property type="match status" value="1"/>
</dbReference>
<proteinExistence type="predicted"/>